<evidence type="ECO:0000256" key="10">
    <source>
        <dbReference type="ARBA" id="ARBA00029409"/>
    </source>
</evidence>
<evidence type="ECO:0000256" key="1">
    <source>
        <dbReference type="ARBA" id="ARBA00005051"/>
    </source>
</evidence>
<dbReference type="PROSITE" id="PS00794">
    <property type="entry name" value="HPPK"/>
    <property type="match status" value="1"/>
</dbReference>
<evidence type="ECO:0000256" key="5">
    <source>
        <dbReference type="ARBA" id="ARBA00022679"/>
    </source>
</evidence>
<name>A0A2W7QX80_9RHOB</name>
<comment type="pathway">
    <text evidence="1">Cofactor biosynthesis; tetrahydrofolate biosynthesis; 2-amino-4-hydroxy-6-hydroxymethyl-7,8-dihydropteridine diphosphate from 7,8-dihydroneopterin triphosphate: step 4/4.</text>
</comment>
<dbReference type="STRING" id="121821.GCA_001870675_01822"/>
<keyword evidence="15" id="KW-1185">Reference proteome</keyword>
<dbReference type="GO" id="GO:0005524">
    <property type="term" value="F:ATP binding"/>
    <property type="evidence" value="ECO:0007669"/>
    <property type="project" value="UniProtKB-KW"/>
</dbReference>
<dbReference type="NCBIfam" id="TIGR01498">
    <property type="entry name" value="folK"/>
    <property type="match status" value="1"/>
</dbReference>
<evidence type="ECO:0000256" key="3">
    <source>
        <dbReference type="ARBA" id="ARBA00013253"/>
    </source>
</evidence>
<evidence type="ECO:0000313" key="14">
    <source>
        <dbReference type="EMBL" id="PZX46289.1"/>
    </source>
</evidence>
<gene>
    <name evidence="14" type="ORF">LY56_01262</name>
</gene>
<dbReference type="GO" id="GO:0046656">
    <property type="term" value="P:folic acid biosynthetic process"/>
    <property type="evidence" value="ECO:0007669"/>
    <property type="project" value="UniProtKB-KW"/>
</dbReference>
<comment type="similarity">
    <text evidence="2">Belongs to the HPPK family.</text>
</comment>
<dbReference type="CDD" id="cd00483">
    <property type="entry name" value="HPPK"/>
    <property type="match status" value="1"/>
</dbReference>
<organism evidence="14 15">
    <name type="scientific">Roseinatronobacter thiooxidans</name>
    <dbReference type="NCBI Taxonomy" id="121821"/>
    <lineage>
        <taxon>Bacteria</taxon>
        <taxon>Pseudomonadati</taxon>
        <taxon>Pseudomonadota</taxon>
        <taxon>Alphaproteobacteria</taxon>
        <taxon>Rhodobacterales</taxon>
        <taxon>Paracoccaceae</taxon>
        <taxon>Roseinatronobacter</taxon>
    </lineage>
</organism>
<dbReference type="UniPathway" id="UPA00077">
    <property type="reaction ID" value="UER00155"/>
</dbReference>
<evidence type="ECO:0000256" key="8">
    <source>
        <dbReference type="ARBA" id="ARBA00022840"/>
    </source>
</evidence>
<comment type="caution">
    <text evidence="14">The sequence shown here is derived from an EMBL/GenBank/DDBJ whole genome shotgun (WGS) entry which is preliminary data.</text>
</comment>
<evidence type="ECO:0000259" key="13">
    <source>
        <dbReference type="PROSITE" id="PS00794"/>
    </source>
</evidence>
<feature type="domain" description="7,8-dihydro-6-hydroxymethylpterin-pyrophosphokinase" evidence="13">
    <location>
        <begin position="123"/>
        <end position="134"/>
    </location>
</feature>
<dbReference type="Pfam" id="PF01288">
    <property type="entry name" value="HPPK"/>
    <property type="match status" value="1"/>
</dbReference>
<reference evidence="14 15" key="1">
    <citation type="submission" date="2018-06" db="EMBL/GenBank/DDBJ databases">
        <title>Genomic Encyclopedia of Archaeal and Bacterial Type Strains, Phase II (KMG-II): from individual species to whole genera.</title>
        <authorList>
            <person name="Goeker M."/>
        </authorList>
    </citation>
    <scope>NUCLEOTIDE SEQUENCE [LARGE SCALE GENOMIC DNA]</scope>
    <source>
        <strain evidence="14 15">DSM 13087</strain>
    </source>
</reference>
<dbReference type="PANTHER" id="PTHR43071:SF1">
    <property type="entry name" value="2-AMINO-4-HYDROXY-6-HYDROXYMETHYLDIHYDROPTERIDINE PYROPHOSPHOKINASE"/>
    <property type="match status" value="1"/>
</dbReference>
<comment type="function">
    <text evidence="10">Catalyzes the transfer of pyrophosphate from adenosine triphosphate (ATP) to 6-hydroxymethyl-7,8-dihydropterin, an enzymatic step in folate biosynthesis pathway.</text>
</comment>
<evidence type="ECO:0000256" key="6">
    <source>
        <dbReference type="ARBA" id="ARBA00022741"/>
    </source>
</evidence>
<dbReference type="EMBL" id="QKZQ01000004">
    <property type="protein sequence ID" value="PZX46289.1"/>
    <property type="molecule type" value="Genomic_DNA"/>
</dbReference>
<protein>
    <recommendedName>
        <fullName evidence="4">2-amino-4-hydroxy-6-hydroxymethyldihydropteridine pyrophosphokinase</fullName>
        <ecNumber evidence="3">2.7.6.3</ecNumber>
    </recommendedName>
    <alternativeName>
        <fullName evidence="11">6-hydroxymethyl-7,8-dihydropterin pyrophosphokinase</fullName>
    </alternativeName>
    <alternativeName>
        <fullName evidence="12">7,8-dihydro-6-hydroxymethylpterin-pyrophosphokinase</fullName>
    </alternativeName>
</protein>
<accession>A0A2W7QX80</accession>
<dbReference type="EC" id="2.7.6.3" evidence="3"/>
<evidence type="ECO:0000256" key="11">
    <source>
        <dbReference type="ARBA" id="ARBA00029766"/>
    </source>
</evidence>
<evidence type="ECO:0000256" key="7">
    <source>
        <dbReference type="ARBA" id="ARBA00022777"/>
    </source>
</evidence>
<dbReference type="GO" id="GO:0016301">
    <property type="term" value="F:kinase activity"/>
    <property type="evidence" value="ECO:0007669"/>
    <property type="project" value="UniProtKB-KW"/>
</dbReference>
<dbReference type="PANTHER" id="PTHR43071">
    <property type="entry name" value="2-AMINO-4-HYDROXY-6-HYDROXYMETHYLDIHYDROPTERIDINE PYROPHOSPHOKINASE"/>
    <property type="match status" value="1"/>
</dbReference>
<evidence type="ECO:0000256" key="2">
    <source>
        <dbReference type="ARBA" id="ARBA00005810"/>
    </source>
</evidence>
<dbReference type="GO" id="GO:0003848">
    <property type="term" value="F:2-amino-4-hydroxy-6-hydroxymethyldihydropteridine diphosphokinase activity"/>
    <property type="evidence" value="ECO:0007669"/>
    <property type="project" value="UniProtKB-EC"/>
</dbReference>
<keyword evidence="5" id="KW-0808">Transferase</keyword>
<dbReference type="Proteomes" id="UP000249364">
    <property type="component" value="Unassembled WGS sequence"/>
</dbReference>
<dbReference type="InterPro" id="IPR000550">
    <property type="entry name" value="Hppk"/>
</dbReference>
<sequence>MTHKSRTYNAKNASGCYYASQHVMRHKDTQGKCNQVLVAIGGNLMGQKDSPLDEVEAAICEISQSGVEVAAKSRVFRTPCFPAGAGPDFVNAALLCVTDLPAPAILQTLHDIERRAGRVRAQRWGPRILDLDLLAVGAQICPDLKRYRQWAGLELAEQMRLAPDELILPHPRLHERAFVLVPLMDIAPDWCHPVLRKTVAELHAALDPADLAEIRPISQ</sequence>
<evidence type="ECO:0000256" key="4">
    <source>
        <dbReference type="ARBA" id="ARBA00016218"/>
    </source>
</evidence>
<dbReference type="GO" id="GO:0046654">
    <property type="term" value="P:tetrahydrofolate biosynthetic process"/>
    <property type="evidence" value="ECO:0007669"/>
    <property type="project" value="UniProtKB-UniPathway"/>
</dbReference>
<evidence type="ECO:0000256" key="12">
    <source>
        <dbReference type="ARBA" id="ARBA00033413"/>
    </source>
</evidence>
<dbReference type="RefSeq" id="WP_342742036.1">
    <property type="nucleotide sequence ID" value="NZ_MEHT01000007.1"/>
</dbReference>
<dbReference type="AlphaFoldDB" id="A0A2W7QX80"/>
<evidence type="ECO:0000256" key="9">
    <source>
        <dbReference type="ARBA" id="ARBA00022909"/>
    </source>
</evidence>
<dbReference type="Gene3D" id="3.30.70.560">
    <property type="entry name" value="7,8-Dihydro-6-hydroxymethylpterin-pyrophosphokinase HPPK"/>
    <property type="match status" value="1"/>
</dbReference>
<dbReference type="SUPFAM" id="SSF55083">
    <property type="entry name" value="6-hydroxymethyl-7,8-dihydropterin pyrophosphokinase, HPPK"/>
    <property type="match status" value="1"/>
</dbReference>
<evidence type="ECO:0000313" key="15">
    <source>
        <dbReference type="Proteomes" id="UP000249364"/>
    </source>
</evidence>
<keyword evidence="6" id="KW-0547">Nucleotide-binding</keyword>
<keyword evidence="8" id="KW-0067">ATP-binding</keyword>
<keyword evidence="9" id="KW-0289">Folate biosynthesis</keyword>
<proteinExistence type="inferred from homology"/>
<dbReference type="InterPro" id="IPR035907">
    <property type="entry name" value="Hppk_sf"/>
</dbReference>
<keyword evidence="7 14" id="KW-0418">Kinase</keyword>